<dbReference type="PANTHER" id="PTHR43459:SF1">
    <property type="entry name" value="EG:BACN32G11.4 PROTEIN"/>
    <property type="match status" value="1"/>
</dbReference>
<dbReference type="GO" id="GO:0003824">
    <property type="term" value="F:catalytic activity"/>
    <property type="evidence" value="ECO:0007669"/>
    <property type="project" value="InterPro"/>
</dbReference>
<dbReference type="PANTHER" id="PTHR43459">
    <property type="entry name" value="ENOYL-COA HYDRATASE"/>
    <property type="match status" value="1"/>
</dbReference>
<sequence>MANPAIRFERDGDIGVVTFINTAQLNPLSADLQTGLREILAQVRGDPGVRALVLTGEGRGFCVGADLKSTGDAGGDSLGNRFADYMEAVTNRLIEELHALRVPVISAINGAAAGAGVGLALAADVVVAARSAYFYLPFMPRLGLVPDMGATWFLPRLAGRSRAIAMALLDERVSAAQALEWGMVWSVVDDAELRPAALALARRLAALPANAALEIRRAFDAGTRNPLVTQLSYETERQRELLDRAEFAEGVNAFLEKRGPVFAVRTA</sequence>
<gene>
    <name evidence="3" type="ORF">D3872_09560</name>
</gene>
<evidence type="ECO:0000313" key="3">
    <source>
        <dbReference type="EMBL" id="RJG18919.1"/>
    </source>
</evidence>
<evidence type="ECO:0000256" key="2">
    <source>
        <dbReference type="RuleBase" id="RU003707"/>
    </source>
</evidence>
<accession>A0A418Y0S0</accession>
<dbReference type="PROSITE" id="PS00166">
    <property type="entry name" value="ENOYL_COA_HYDRATASE"/>
    <property type="match status" value="1"/>
</dbReference>
<dbReference type="InterPro" id="IPR001753">
    <property type="entry name" value="Enoyl-CoA_hydra/iso"/>
</dbReference>
<comment type="caution">
    <text evidence="3">The sequence shown here is derived from an EMBL/GenBank/DDBJ whole genome shotgun (WGS) entry which is preliminary data.</text>
</comment>
<dbReference type="CDD" id="cd06558">
    <property type="entry name" value="crotonase-like"/>
    <property type="match status" value="1"/>
</dbReference>
<dbReference type="Proteomes" id="UP000284006">
    <property type="component" value="Unassembled WGS sequence"/>
</dbReference>
<proteinExistence type="inferred from homology"/>
<dbReference type="Gene3D" id="1.10.12.10">
    <property type="entry name" value="Lyase 2-enoyl-coa Hydratase, Chain A, domain 2"/>
    <property type="match status" value="1"/>
</dbReference>
<keyword evidence="4" id="KW-1185">Reference proteome</keyword>
<reference evidence="3 4" key="1">
    <citation type="submission" date="2018-09" db="EMBL/GenBank/DDBJ databases">
        <authorList>
            <person name="Zhu H."/>
        </authorList>
    </citation>
    <scope>NUCLEOTIDE SEQUENCE [LARGE SCALE GENOMIC DNA]</scope>
    <source>
        <strain evidence="3 4">K1S02-61</strain>
    </source>
</reference>
<dbReference type="AlphaFoldDB" id="A0A418Y0S0"/>
<protein>
    <submittedName>
        <fullName evidence="3">Enoyl-CoA hydratase</fullName>
    </submittedName>
</protein>
<dbReference type="RefSeq" id="WP_119810555.1">
    <property type="nucleotide sequence ID" value="NZ_QYUP01000091.1"/>
</dbReference>
<organism evidence="3 4">
    <name type="scientific">Massilia cavernae</name>
    <dbReference type="NCBI Taxonomy" id="2320864"/>
    <lineage>
        <taxon>Bacteria</taxon>
        <taxon>Pseudomonadati</taxon>
        <taxon>Pseudomonadota</taxon>
        <taxon>Betaproteobacteria</taxon>
        <taxon>Burkholderiales</taxon>
        <taxon>Oxalobacteraceae</taxon>
        <taxon>Telluria group</taxon>
        <taxon>Massilia</taxon>
    </lineage>
</organism>
<name>A0A418Y0S0_9BURK</name>
<comment type="similarity">
    <text evidence="1 2">Belongs to the enoyl-CoA hydratase/isomerase family.</text>
</comment>
<dbReference type="InterPro" id="IPR018376">
    <property type="entry name" value="Enoyl-CoA_hyd/isom_CS"/>
</dbReference>
<dbReference type="SUPFAM" id="SSF52096">
    <property type="entry name" value="ClpP/crotonase"/>
    <property type="match status" value="1"/>
</dbReference>
<evidence type="ECO:0000256" key="1">
    <source>
        <dbReference type="ARBA" id="ARBA00005254"/>
    </source>
</evidence>
<evidence type="ECO:0000313" key="4">
    <source>
        <dbReference type="Proteomes" id="UP000284006"/>
    </source>
</evidence>
<dbReference type="EMBL" id="QYUP01000091">
    <property type="protein sequence ID" value="RJG18919.1"/>
    <property type="molecule type" value="Genomic_DNA"/>
</dbReference>
<dbReference type="InterPro" id="IPR014748">
    <property type="entry name" value="Enoyl-CoA_hydra_C"/>
</dbReference>
<dbReference type="Pfam" id="PF00378">
    <property type="entry name" value="ECH_1"/>
    <property type="match status" value="1"/>
</dbReference>
<dbReference type="InterPro" id="IPR029045">
    <property type="entry name" value="ClpP/crotonase-like_dom_sf"/>
</dbReference>
<dbReference type="OrthoDB" id="5291143at2"/>
<dbReference type="Gene3D" id="3.90.226.10">
    <property type="entry name" value="2-enoyl-CoA Hydratase, Chain A, domain 1"/>
    <property type="match status" value="1"/>
</dbReference>